<accession>A0A6J5SD77</accession>
<evidence type="ECO:0000313" key="5">
    <source>
        <dbReference type="EMBL" id="CAB5238649.1"/>
    </source>
</evidence>
<evidence type="ECO:0000313" key="1">
    <source>
        <dbReference type="EMBL" id="CAB4170689.1"/>
    </source>
</evidence>
<evidence type="ECO:0000313" key="4">
    <source>
        <dbReference type="EMBL" id="CAB4211536.1"/>
    </source>
</evidence>
<dbReference type="EMBL" id="LR797375">
    <property type="protein sequence ID" value="CAB4211536.1"/>
    <property type="molecule type" value="Genomic_DNA"/>
</dbReference>
<dbReference type="EMBL" id="LR796861">
    <property type="protein sequence ID" value="CAB4170689.1"/>
    <property type="molecule type" value="Genomic_DNA"/>
</dbReference>
<dbReference type="EMBL" id="LR798454">
    <property type="protein sequence ID" value="CAB5238649.1"/>
    <property type="molecule type" value="Genomic_DNA"/>
</dbReference>
<organism evidence="4">
    <name type="scientific">uncultured Caudovirales phage</name>
    <dbReference type="NCBI Taxonomy" id="2100421"/>
    <lineage>
        <taxon>Viruses</taxon>
        <taxon>Duplodnaviria</taxon>
        <taxon>Heunggongvirae</taxon>
        <taxon>Uroviricota</taxon>
        <taxon>Caudoviricetes</taxon>
        <taxon>Peduoviridae</taxon>
        <taxon>Maltschvirus</taxon>
        <taxon>Maltschvirus maltsch</taxon>
    </lineage>
</organism>
<protein>
    <submittedName>
        <fullName evidence="4">Uncharacterized protein</fullName>
    </submittedName>
</protein>
<dbReference type="EMBL" id="LR797019">
    <property type="protein sequence ID" value="CAB4182148.1"/>
    <property type="molecule type" value="Genomic_DNA"/>
</dbReference>
<reference evidence="4" key="1">
    <citation type="submission" date="2020-05" db="EMBL/GenBank/DDBJ databases">
        <authorList>
            <person name="Chiriac C."/>
            <person name="Salcher M."/>
            <person name="Ghai R."/>
            <person name="Kavagutti S V."/>
        </authorList>
    </citation>
    <scope>NUCLEOTIDE SEQUENCE</scope>
</reference>
<proteinExistence type="predicted"/>
<evidence type="ECO:0000313" key="2">
    <source>
        <dbReference type="EMBL" id="CAB4182148.1"/>
    </source>
</evidence>
<sequence length="425" mass="49260">MKPSQQLRFAGDVSINKVKIITPKGFYQDITGQVLTVQFYEDIFSPFITGSIVIKESLDLINLFPFIGEEYVEIDITTPALKDSSIKGKYYIYKLTDRELLGDRSVIYQIHFVSTEAVADLNKKISRVFGNKVSELVTPFIKDKIIGLESEKKVHIEPTLSNVKYISNYWSPIKNIMYLCEQAVNMNKTPNYVFFENRDGFYFISLETLYQTKPFQEFTLDKYSRDKLPNGGDVRNVNEDYKRITDISIPVAYDYMDRIRNGMLSSRQIMYDVTKKTYSVKNYNMFQRFDQQKHLNKYPVNSDKAIFRSNSTLINYPKDFGNFNGFGDVTNSKTFQERASLMKLAEANKISITVPGRTDYTVGQKVGVVLNKIEPISPKDKDTTDKMFSGYYIIAAINHHVDREKHECYMELIKESSQMNMNRNK</sequence>
<dbReference type="EMBL" id="LR797272">
    <property type="protein sequence ID" value="CAB4198626.1"/>
    <property type="molecule type" value="Genomic_DNA"/>
</dbReference>
<evidence type="ECO:0000313" key="3">
    <source>
        <dbReference type="EMBL" id="CAB4198626.1"/>
    </source>
</evidence>
<name>A0A6J5SD77_9CAUD</name>
<gene>
    <name evidence="2" type="ORF">UFOVP1066_155</name>
    <name evidence="3" type="ORF">UFOVP1315_182</name>
    <name evidence="4" type="ORF">UFOVP1421_143</name>
    <name evidence="5" type="ORF">UFOVP1525_153</name>
    <name evidence="1" type="ORF">UFOVP909_116</name>
</gene>